<dbReference type="FunCoup" id="A0A3P8W5Z1">
    <property type="interactions" value="1506"/>
</dbReference>
<dbReference type="PROSITE" id="PS51450">
    <property type="entry name" value="LRR"/>
    <property type="match status" value="1"/>
</dbReference>
<dbReference type="InterPro" id="IPR003591">
    <property type="entry name" value="Leu-rich_rpt_typical-subtyp"/>
</dbReference>
<dbReference type="OMA" id="CASVNTI"/>
<evidence type="ECO:0000256" key="4">
    <source>
        <dbReference type="SAM" id="Phobius"/>
    </source>
</evidence>
<evidence type="ECO:0000256" key="1">
    <source>
        <dbReference type="ARBA" id="ARBA00022614"/>
    </source>
</evidence>
<evidence type="ECO:0000256" key="3">
    <source>
        <dbReference type="SAM" id="MobiDB-lite"/>
    </source>
</evidence>
<evidence type="ECO:0000256" key="2">
    <source>
        <dbReference type="ARBA" id="ARBA00022737"/>
    </source>
</evidence>
<keyword evidence="2" id="KW-0677">Repeat</keyword>
<feature type="region of interest" description="Disordered" evidence="3">
    <location>
        <begin position="175"/>
        <end position="239"/>
    </location>
</feature>
<dbReference type="Pfam" id="PF13855">
    <property type="entry name" value="LRR_8"/>
    <property type="match status" value="1"/>
</dbReference>
<dbReference type="SUPFAM" id="SSF52058">
    <property type="entry name" value="L domain-like"/>
    <property type="match status" value="1"/>
</dbReference>
<keyword evidence="4" id="KW-0812">Transmembrane</keyword>
<dbReference type="InParanoid" id="A0A3P8W5Z1"/>
<protein>
    <submittedName>
        <fullName evidence="5">Leucine rich repeat containing 59</fullName>
    </submittedName>
</protein>
<name>A0A3P8W5Z1_CYNSE</name>
<dbReference type="STRING" id="244447.ENSCSEP00000021011"/>
<dbReference type="Ensembl" id="ENSCSET00000021283.1">
    <property type="protein sequence ID" value="ENSCSEP00000021011.1"/>
    <property type="gene ID" value="ENSCSEG00000013413.1"/>
</dbReference>
<reference evidence="5" key="3">
    <citation type="submission" date="2025-09" db="UniProtKB">
        <authorList>
            <consortium name="Ensembl"/>
        </authorList>
    </citation>
    <scope>IDENTIFICATION</scope>
</reference>
<dbReference type="InterPro" id="IPR032675">
    <property type="entry name" value="LRR_dom_sf"/>
</dbReference>
<reference evidence="5" key="2">
    <citation type="submission" date="2025-08" db="UniProtKB">
        <authorList>
            <consortium name="Ensembl"/>
        </authorList>
    </citation>
    <scope>IDENTIFICATION</scope>
</reference>
<dbReference type="GeneTree" id="ENSGT00940000165932"/>
<dbReference type="Proteomes" id="UP000265120">
    <property type="component" value="Chromosome 8"/>
</dbReference>
<dbReference type="PRINTS" id="PR00019">
    <property type="entry name" value="LEURICHRPT"/>
</dbReference>
<keyword evidence="1" id="KW-0433">Leucine-rich repeat</keyword>
<dbReference type="SMART" id="SM00369">
    <property type="entry name" value="LRR_TYP"/>
    <property type="match status" value="3"/>
</dbReference>
<reference evidence="5 6" key="1">
    <citation type="journal article" date="2014" name="Nat. Genet.">
        <title>Whole-genome sequence of a flatfish provides insights into ZW sex chromosome evolution and adaptation to a benthic lifestyle.</title>
        <authorList>
            <person name="Chen S."/>
            <person name="Zhang G."/>
            <person name="Shao C."/>
            <person name="Huang Q."/>
            <person name="Liu G."/>
            <person name="Zhang P."/>
            <person name="Song W."/>
            <person name="An N."/>
            <person name="Chalopin D."/>
            <person name="Volff J.N."/>
            <person name="Hong Y."/>
            <person name="Li Q."/>
            <person name="Sha Z."/>
            <person name="Zhou H."/>
            <person name="Xie M."/>
            <person name="Yu Q."/>
            <person name="Liu Y."/>
            <person name="Xiang H."/>
            <person name="Wang N."/>
            <person name="Wu K."/>
            <person name="Yang C."/>
            <person name="Zhou Q."/>
            <person name="Liao X."/>
            <person name="Yang L."/>
            <person name="Hu Q."/>
            <person name="Zhang J."/>
            <person name="Meng L."/>
            <person name="Jin L."/>
            <person name="Tian Y."/>
            <person name="Lian J."/>
            <person name="Yang J."/>
            <person name="Miao G."/>
            <person name="Liu S."/>
            <person name="Liang Z."/>
            <person name="Yan F."/>
            <person name="Li Y."/>
            <person name="Sun B."/>
            <person name="Zhang H."/>
            <person name="Zhang J."/>
            <person name="Zhu Y."/>
            <person name="Du M."/>
            <person name="Zhao Y."/>
            <person name="Schartl M."/>
            <person name="Tang Q."/>
            <person name="Wang J."/>
        </authorList>
    </citation>
    <scope>NUCLEOTIDE SEQUENCE</scope>
</reference>
<proteinExistence type="predicted"/>
<feature type="compositionally biased region" description="Basic and acidic residues" evidence="3">
    <location>
        <begin position="175"/>
        <end position="208"/>
    </location>
</feature>
<dbReference type="Gene3D" id="3.80.10.10">
    <property type="entry name" value="Ribonuclease Inhibitor"/>
    <property type="match status" value="1"/>
</dbReference>
<evidence type="ECO:0000313" key="5">
    <source>
        <dbReference type="Ensembl" id="ENSCSEP00000021011.1"/>
    </source>
</evidence>
<organism evidence="5 6">
    <name type="scientific">Cynoglossus semilaevis</name>
    <name type="common">Tongue sole</name>
    <dbReference type="NCBI Taxonomy" id="244447"/>
    <lineage>
        <taxon>Eukaryota</taxon>
        <taxon>Metazoa</taxon>
        <taxon>Chordata</taxon>
        <taxon>Craniata</taxon>
        <taxon>Vertebrata</taxon>
        <taxon>Euteleostomi</taxon>
        <taxon>Actinopterygii</taxon>
        <taxon>Neopterygii</taxon>
        <taxon>Teleostei</taxon>
        <taxon>Neoteleostei</taxon>
        <taxon>Acanthomorphata</taxon>
        <taxon>Carangaria</taxon>
        <taxon>Pleuronectiformes</taxon>
        <taxon>Pleuronectoidei</taxon>
        <taxon>Cynoglossidae</taxon>
        <taxon>Cynoglossinae</taxon>
        <taxon>Cynoglossus</taxon>
    </lineage>
</organism>
<dbReference type="GO" id="GO:0005737">
    <property type="term" value="C:cytoplasm"/>
    <property type="evidence" value="ECO:0007669"/>
    <property type="project" value="TreeGrafter"/>
</dbReference>
<dbReference type="PANTHER" id="PTHR48051:SF42">
    <property type="entry name" value="LEUCINE-RICH REPEAT-CONTAINING PROTEIN 18-LIKE"/>
    <property type="match status" value="1"/>
</dbReference>
<accession>A0A3P8W5Z1</accession>
<sequence>NNKGHKALNLKDKINGNEVDLSLSNLTEVPVRELVSSFTVCRTYGPKAQKTFKSTLIMLRLEFCSLTHLIRVDLSKNQLTSLPDDLGNLSNLQHLDLYNNKLTSLPVSFSQLRSLKWLDLKDNPLEPDLAKAAGDCLDEKQCKQCAAKVLQYMSVIQEEVDRAREKRLLREKELEKKREAKQREREAKEKEARKQQKAEEKERRRKEYNANQMAALAAQEQQKRKNEQRKRKNGQAAGSKPQRSLIGLLFRFFLLVLLGLAAVGAVCRMTDLQKEAVCVPVNLAVNDGLSWAGEQEVVVRQLWKSLSSTVKAFFESKPLQS</sequence>
<keyword evidence="6" id="KW-1185">Reference proteome</keyword>
<dbReference type="InterPro" id="IPR001611">
    <property type="entry name" value="Leu-rich_rpt"/>
</dbReference>
<keyword evidence="4" id="KW-0472">Membrane</keyword>
<dbReference type="AlphaFoldDB" id="A0A3P8W5Z1"/>
<dbReference type="PANTHER" id="PTHR48051">
    <property type="match status" value="1"/>
</dbReference>
<feature type="transmembrane region" description="Helical" evidence="4">
    <location>
        <begin position="245"/>
        <end position="267"/>
    </location>
</feature>
<evidence type="ECO:0000313" key="6">
    <source>
        <dbReference type="Proteomes" id="UP000265120"/>
    </source>
</evidence>
<dbReference type="InterPro" id="IPR050216">
    <property type="entry name" value="LRR_domain-containing"/>
</dbReference>
<keyword evidence="4" id="KW-1133">Transmembrane helix</keyword>